<dbReference type="Pfam" id="PF06348">
    <property type="entry name" value="DUF1059"/>
    <property type="match status" value="1"/>
</dbReference>
<dbReference type="KEGG" id="gpo:GPOL_c35300"/>
<dbReference type="STRING" id="1112204.GPOL_c35300"/>
<organism evidence="1 2">
    <name type="scientific">Gordonia polyisoprenivorans (strain DSM 44266 / VH2)</name>
    <dbReference type="NCBI Taxonomy" id="1112204"/>
    <lineage>
        <taxon>Bacteria</taxon>
        <taxon>Bacillati</taxon>
        <taxon>Actinomycetota</taxon>
        <taxon>Actinomycetes</taxon>
        <taxon>Mycobacteriales</taxon>
        <taxon>Gordoniaceae</taxon>
        <taxon>Gordonia</taxon>
    </lineage>
</organism>
<protein>
    <recommendedName>
        <fullName evidence="3">DUF1059 domain-containing protein</fullName>
    </recommendedName>
</protein>
<gene>
    <name evidence="1" type="ordered locus">GPOL_c35300</name>
</gene>
<dbReference type="GeneID" id="90160549"/>
<dbReference type="HOGENOM" id="CLU_200908_1_0_11"/>
<dbReference type="InterPro" id="IPR009409">
    <property type="entry name" value="DUF1059"/>
</dbReference>
<keyword evidence="2" id="KW-1185">Reference proteome</keyword>
<reference evidence="1 2" key="1">
    <citation type="journal article" date="2012" name="Appl. Environ. Microbiol.">
        <title>Involvement of two latex-clearing proteins during rubber degradation and insights into the subsequent degradation pathway revealed by the genome sequence of Gordonia polyisoprenivorans strain VH2.</title>
        <authorList>
            <person name="Hiessl S."/>
            <person name="Schuldes J."/>
            <person name="Thurmer A."/>
            <person name="Halbsguth T."/>
            <person name="Broker D."/>
            <person name="Angelov A."/>
            <person name="Liebl W."/>
            <person name="Daniel R."/>
            <person name="Steinbuchel A."/>
        </authorList>
    </citation>
    <scope>NUCLEOTIDE SEQUENCE [LARGE SCALE GENOMIC DNA]</scope>
    <source>
        <strain evidence="2">DSM 44266 / VH2</strain>
    </source>
</reference>
<name>H6N0X9_GORPV</name>
<sequence length="59" mass="6493">MKSFWCGAVIPDCDTRFVGRDEPDVLRQVAEHAAGVHGLDDLPAATVDRVRRLISDVSE</sequence>
<proteinExistence type="predicted"/>
<evidence type="ECO:0000313" key="2">
    <source>
        <dbReference type="Proteomes" id="UP000009154"/>
    </source>
</evidence>
<evidence type="ECO:0008006" key="3">
    <source>
        <dbReference type="Google" id="ProtNLM"/>
    </source>
</evidence>
<dbReference type="EMBL" id="CP003119">
    <property type="protein sequence ID" value="AFA74542.1"/>
    <property type="molecule type" value="Genomic_DNA"/>
</dbReference>
<evidence type="ECO:0000313" key="1">
    <source>
        <dbReference type="EMBL" id="AFA74542.1"/>
    </source>
</evidence>
<dbReference type="Proteomes" id="UP000009154">
    <property type="component" value="Chromosome"/>
</dbReference>
<dbReference type="AlphaFoldDB" id="H6N0X9"/>
<dbReference type="RefSeq" id="WP_014360937.1">
    <property type="nucleotide sequence ID" value="NC_016906.1"/>
</dbReference>
<dbReference type="eggNOG" id="COG5466">
    <property type="taxonomic scope" value="Bacteria"/>
</dbReference>
<accession>H6N0X9</accession>